<dbReference type="OrthoDB" id="438440at2759"/>
<dbReference type="Gene3D" id="3.40.50.1820">
    <property type="entry name" value="alpha/beta hydrolase"/>
    <property type="match status" value="1"/>
</dbReference>
<dbReference type="CDD" id="cd00519">
    <property type="entry name" value="Lipase_3"/>
    <property type="match status" value="1"/>
</dbReference>
<dbReference type="Pfam" id="PF01764">
    <property type="entry name" value="Lipase_3"/>
    <property type="match status" value="1"/>
</dbReference>
<proteinExistence type="predicted"/>
<dbReference type="EMBL" id="JAPEVB010000004">
    <property type="protein sequence ID" value="KAJ4388684.1"/>
    <property type="molecule type" value="Genomic_DNA"/>
</dbReference>
<name>A0A9W9CUG3_9PEZI</name>
<comment type="caution">
    <text evidence="3">The sequence shown here is derived from an EMBL/GenBank/DDBJ whole genome shotgun (WGS) entry which is preliminary data.</text>
</comment>
<feature type="region of interest" description="Disordered" evidence="1">
    <location>
        <begin position="207"/>
        <end position="238"/>
    </location>
</feature>
<dbReference type="InterPro" id="IPR029058">
    <property type="entry name" value="AB_hydrolase_fold"/>
</dbReference>
<evidence type="ECO:0000313" key="4">
    <source>
        <dbReference type="Proteomes" id="UP001140453"/>
    </source>
</evidence>
<keyword evidence="4" id="KW-1185">Reference proteome</keyword>
<dbReference type="AlphaFoldDB" id="A0A9W9CUG3"/>
<gene>
    <name evidence="3" type="ORF">N0V93_006143</name>
</gene>
<dbReference type="GO" id="GO:0006629">
    <property type="term" value="P:lipid metabolic process"/>
    <property type="evidence" value="ECO:0007669"/>
    <property type="project" value="InterPro"/>
</dbReference>
<dbReference type="Proteomes" id="UP001140453">
    <property type="component" value="Unassembled WGS sequence"/>
</dbReference>
<dbReference type="PANTHER" id="PTHR46023:SF6">
    <property type="entry name" value="LIPASE CLASS 3 FAMILY PROTEIN"/>
    <property type="match status" value="1"/>
</dbReference>
<protein>
    <recommendedName>
        <fullName evidence="2">Fungal lipase-type domain-containing protein</fullName>
    </recommendedName>
</protein>
<dbReference type="SUPFAM" id="SSF53474">
    <property type="entry name" value="alpha/beta-Hydrolases"/>
    <property type="match status" value="1"/>
</dbReference>
<organism evidence="3 4">
    <name type="scientific">Gnomoniopsis smithogilvyi</name>
    <dbReference type="NCBI Taxonomy" id="1191159"/>
    <lineage>
        <taxon>Eukaryota</taxon>
        <taxon>Fungi</taxon>
        <taxon>Dikarya</taxon>
        <taxon>Ascomycota</taxon>
        <taxon>Pezizomycotina</taxon>
        <taxon>Sordariomycetes</taxon>
        <taxon>Sordariomycetidae</taxon>
        <taxon>Diaporthales</taxon>
        <taxon>Gnomoniaceae</taxon>
        <taxon>Gnomoniopsis</taxon>
    </lineage>
</organism>
<dbReference type="InterPro" id="IPR002921">
    <property type="entry name" value="Fungal_lipase-type"/>
</dbReference>
<evidence type="ECO:0000256" key="1">
    <source>
        <dbReference type="SAM" id="MobiDB-lite"/>
    </source>
</evidence>
<evidence type="ECO:0000313" key="3">
    <source>
        <dbReference type="EMBL" id="KAJ4388684.1"/>
    </source>
</evidence>
<sequence length="645" mass="69466">MGFFSRSKSKAPPAQPTGQNPVQVERQPAALGSPPPQRRQAPPPQYSPAQVSGIIGADGTDMAYSQLQTAGSRPPLQEWNNASPPPAYQQPPPQQAPIVVNQHYYLCQPDNSGQGPSTGGCHFTKLAVGSAVNLTNQIMPGVLPAILEAGSTCRNGSSNRTDGQHSTSKNQLYHRFNEVMTLIDCERYAGNERDLFLCQQGSAESTTSEVATTRGQLTSNPKKHEQRKQSGHPKGQTTGVAASVISGNYFAKVELYANSRLPMNLPPLKLYIPTWPLLCLAAQYSEKVYEKARGKERDVQIEGDHRNGGKAMVIKSVPMDHMNTIVFAIRGTSTFMDWAVNLNTEPASPAGFLDDDGNFCHAGFLSVARRMISPVAARLRQLLRENPSRRSYSLLITGHSAGGAVASLLYAHMLSTSPSVQSELNSLTESFKRVHCVTFGTPPVSLLPLQKPSSANRPELNKSLFLSFVNEGDPVARADKAYVRSLLDLFATPVPALAAKTAASMALEKSKCSSTVSLLQPSPRSKKSTNSLASAKSGKLGKASKSKTDLSNGRAEASTGPIWKVPSCTLSNAGRIVVLRSGDPRARLKGKKTVEERLDEGVVAQIATDEQLRTVIWGDPVCHLMKLYAGRLEILAVNAVTAKGY</sequence>
<feature type="domain" description="Fungal lipase-type" evidence="2">
    <location>
        <begin position="326"/>
        <end position="478"/>
    </location>
</feature>
<feature type="compositionally biased region" description="Pro residues" evidence="1">
    <location>
        <begin position="33"/>
        <end position="46"/>
    </location>
</feature>
<evidence type="ECO:0000259" key="2">
    <source>
        <dbReference type="Pfam" id="PF01764"/>
    </source>
</evidence>
<feature type="region of interest" description="Disordered" evidence="1">
    <location>
        <begin position="517"/>
        <end position="558"/>
    </location>
</feature>
<feature type="region of interest" description="Disordered" evidence="1">
    <location>
        <begin position="1"/>
        <end position="91"/>
    </location>
</feature>
<accession>A0A9W9CUG3</accession>
<reference evidence="3" key="1">
    <citation type="submission" date="2022-10" db="EMBL/GenBank/DDBJ databases">
        <title>Tapping the CABI collections for fungal endophytes: first genome assemblies for Collariella, Neodidymelliopsis, Ascochyta clinopodiicola, Didymella pomorum, Didymosphaeria variabile, Neocosmospora piperis and Neocucurbitaria cava.</title>
        <authorList>
            <person name="Hill R."/>
        </authorList>
    </citation>
    <scope>NUCLEOTIDE SEQUENCE</scope>
    <source>
        <strain evidence="3">IMI 355082</strain>
    </source>
</reference>
<dbReference type="PANTHER" id="PTHR46023">
    <property type="entry name" value="LIPASE CLASS 3 PROTEIN-LIKE"/>
    <property type="match status" value="1"/>
</dbReference>
<feature type="compositionally biased region" description="Low complexity" evidence="1">
    <location>
        <begin position="531"/>
        <end position="543"/>
    </location>
</feature>